<accession>A0ABN7XL01</accession>
<sequence>MYDNNTHQSEVENRFLSNSLLKEMNEDKRKILDLKFKNMTREEKFNQRGLILYLEIKRPINILEKINPNLIEGGILAAVKKSSASWVKGLFLVLFAFPSDE</sequence>
<organism evidence="1 2">
    <name type="scientific">Gigaspora margarita</name>
    <dbReference type="NCBI Taxonomy" id="4874"/>
    <lineage>
        <taxon>Eukaryota</taxon>
        <taxon>Fungi</taxon>
        <taxon>Fungi incertae sedis</taxon>
        <taxon>Mucoromycota</taxon>
        <taxon>Glomeromycotina</taxon>
        <taxon>Glomeromycetes</taxon>
        <taxon>Diversisporales</taxon>
        <taxon>Gigasporaceae</taxon>
        <taxon>Gigaspora</taxon>
    </lineage>
</organism>
<name>A0ABN7XL01_GIGMA</name>
<protein>
    <submittedName>
        <fullName evidence="1">20446_t:CDS:1</fullName>
    </submittedName>
</protein>
<feature type="non-terminal residue" evidence="1">
    <location>
        <position position="101"/>
    </location>
</feature>
<dbReference type="Proteomes" id="UP000789901">
    <property type="component" value="Unassembled WGS sequence"/>
</dbReference>
<gene>
    <name evidence="1" type="ORF">GMARGA_LOCUS44819</name>
</gene>
<dbReference type="EMBL" id="CAJVQB010155269">
    <property type="protein sequence ID" value="CAG8855998.1"/>
    <property type="molecule type" value="Genomic_DNA"/>
</dbReference>
<comment type="caution">
    <text evidence="1">The sequence shown here is derived from an EMBL/GenBank/DDBJ whole genome shotgun (WGS) entry which is preliminary data.</text>
</comment>
<evidence type="ECO:0000313" key="2">
    <source>
        <dbReference type="Proteomes" id="UP000789901"/>
    </source>
</evidence>
<evidence type="ECO:0000313" key="1">
    <source>
        <dbReference type="EMBL" id="CAG8855998.1"/>
    </source>
</evidence>
<reference evidence="1 2" key="1">
    <citation type="submission" date="2021-06" db="EMBL/GenBank/DDBJ databases">
        <authorList>
            <person name="Kallberg Y."/>
            <person name="Tangrot J."/>
            <person name="Rosling A."/>
        </authorList>
    </citation>
    <scope>NUCLEOTIDE SEQUENCE [LARGE SCALE GENOMIC DNA]</scope>
    <source>
        <strain evidence="1 2">120-4 pot B 10/14</strain>
    </source>
</reference>
<keyword evidence="2" id="KW-1185">Reference proteome</keyword>
<proteinExistence type="predicted"/>